<sequence length="347" mass="38963">MEGVANLRVYYNSKIITNTHEGVTFVCEYPLSFAIPCTMGFVELQNGLCNNIQSHILKRVSNLLYRSPVQVFGGLIQFQIIPIIDDASMQQMLYIYQQIRSHVPMIELYVEFEQQSGMSMVSDEINVDELGDINWEEDNNDSEDEFEANYEVDDKNDDGDLVGNPAVQDEANAICLFYLPCLTDGGAHVVGEGNVAAEDDEFSVGMEFGSRESVISAIKSYTISRGVDYTVYESEPQTFYAKCKGYGAGCDWLIQASLIRKKACWEIKRYNGKHTCTMGTISQDHAKLDSDTIADAIRPLVEADPSIKVKSVIAEVQGKFNYIVSYRKAWLAKQKDVAKIFSDWEVS</sequence>
<dbReference type="PANTHER" id="PTHR31973:SF195">
    <property type="entry name" value="MUDR FAMILY TRANSPOSASE"/>
    <property type="match status" value="1"/>
</dbReference>
<comment type="caution">
    <text evidence="2">The sequence shown here is derived from an EMBL/GenBank/DDBJ whole genome shotgun (WGS) entry which is preliminary data.</text>
</comment>
<dbReference type="PANTHER" id="PTHR31973">
    <property type="entry name" value="POLYPROTEIN, PUTATIVE-RELATED"/>
    <property type="match status" value="1"/>
</dbReference>
<dbReference type="AlphaFoldDB" id="A0A444WSG8"/>
<evidence type="ECO:0000313" key="3">
    <source>
        <dbReference type="Proteomes" id="UP000289738"/>
    </source>
</evidence>
<organism evidence="2 3">
    <name type="scientific">Arachis hypogaea</name>
    <name type="common">Peanut</name>
    <dbReference type="NCBI Taxonomy" id="3818"/>
    <lineage>
        <taxon>Eukaryota</taxon>
        <taxon>Viridiplantae</taxon>
        <taxon>Streptophyta</taxon>
        <taxon>Embryophyta</taxon>
        <taxon>Tracheophyta</taxon>
        <taxon>Spermatophyta</taxon>
        <taxon>Magnoliopsida</taxon>
        <taxon>eudicotyledons</taxon>
        <taxon>Gunneridae</taxon>
        <taxon>Pentapetalae</taxon>
        <taxon>rosids</taxon>
        <taxon>fabids</taxon>
        <taxon>Fabales</taxon>
        <taxon>Fabaceae</taxon>
        <taxon>Papilionoideae</taxon>
        <taxon>50 kb inversion clade</taxon>
        <taxon>dalbergioids sensu lato</taxon>
        <taxon>Dalbergieae</taxon>
        <taxon>Pterocarpus clade</taxon>
        <taxon>Arachis</taxon>
    </lineage>
</organism>
<protein>
    <recommendedName>
        <fullName evidence="1">Transposase MuDR plant domain-containing protein</fullName>
    </recommendedName>
</protein>
<name>A0A444WSG8_ARAHY</name>
<evidence type="ECO:0000313" key="2">
    <source>
        <dbReference type="EMBL" id="RYQ80378.1"/>
    </source>
</evidence>
<dbReference type="EMBL" id="SDMP01000021">
    <property type="protein sequence ID" value="RYQ80378.1"/>
    <property type="molecule type" value="Genomic_DNA"/>
</dbReference>
<dbReference type="InterPro" id="IPR004332">
    <property type="entry name" value="Transposase_MuDR"/>
</dbReference>
<feature type="domain" description="Transposase MuDR plant" evidence="1">
    <location>
        <begin position="200"/>
        <end position="264"/>
    </location>
</feature>
<dbReference type="Pfam" id="PF03108">
    <property type="entry name" value="DBD_Tnp_Mut"/>
    <property type="match status" value="1"/>
</dbReference>
<accession>A0A444WSG8</accession>
<gene>
    <name evidence="2" type="ORF">Ahy_Scaffold1g106832</name>
</gene>
<dbReference type="Proteomes" id="UP000289738">
    <property type="component" value="Unassembled WGS sequence"/>
</dbReference>
<proteinExistence type="predicted"/>
<reference evidence="2 3" key="1">
    <citation type="submission" date="2019-01" db="EMBL/GenBank/DDBJ databases">
        <title>Sequencing of cultivated peanut Arachis hypogaea provides insights into genome evolution and oil improvement.</title>
        <authorList>
            <person name="Chen X."/>
        </authorList>
    </citation>
    <scope>NUCLEOTIDE SEQUENCE [LARGE SCALE GENOMIC DNA]</scope>
    <source>
        <strain evidence="3">cv. Fuhuasheng</strain>
        <tissue evidence="2">Leaves</tissue>
    </source>
</reference>
<keyword evidence="3" id="KW-1185">Reference proteome</keyword>
<evidence type="ECO:0000259" key="1">
    <source>
        <dbReference type="Pfam" id="PF03108"/>
    </source>
</evidence>